<sequence>MWNDLVSEKVDTTKMDLIDTAEDGATFRNLNTLQVQSCKYHGKSEYVCKAGSDQIKEVQSDGTTYKVNVQLLFRIAIKYYRFKEEVQISKKRTSRNRNEDFDDEFPIFKL</sequence>
<dbReference type="OMA" id="NESMWND"/>
<name>A0A9Q0M6A5_BLOTA</name>
<dbReference type="Proteomes" id="UP001142055">
    <property type="component" value="Chromosome 2"/>
</dbReference>
<keyword evidence="3" id="KW-1185">Reference proteome</keyword>
<proteinExistence type="predicted"/>
<feature type="compositionally biased region" description="Acidic residues" evidence="1">
    <location>
        <begin position="100"/>
        <end position="110"/>
    </location>
</feature>
<feature type="region of interest" description="Disordered" evidence="1">
    <location>
        <begin position="90"/>
        <end position="110"/>
    </location>
</feature>
<gene>
    <name evidence="2" type="ORF">RDWZM_006495</name>
</gene>
<protein>
    <submittedName>
        <fullName evidence="2">Uncharacterized protein</fullName>
    </submittedName>
</protein>
<evidence type="ECO:0000313" key="3">
    <source>
        <dbReference type="Proteomes" id="UP001142055"/>
    </source>
</evidence>
<accession>A0A9Q0M6A5</accession>
<dbReference type="EMBL" id="JAPWDV010000002">
    <property type="protein sequence ID" value="KAJ6220683.1"/>
    <property type="molecule type" value="Genomic_DNA"/>
</dbReference>
<evidence type="ECO:0000256" key="1">
    <source>
        <dbReference type="SAM" id="MobiDB-lite"/>
    </source>
</evidence>
<comment type="caution">
    <text evidence="2">The sequence shown here is derived from an EMBL/GenBank/DDBJ whole genome shotgun (WGS) entry which is preliminary data.</text>
</comment>
<evidence type="ECO:0000313" key="2">
    <source>
        <dbReference type="EMBL" id="KAJ6220683.1"/>
    </source>
</evidence>
<dbReference type="AlphaFoldDB" id="A0A9Q0M6A5"/>
<organism evidence="2 3">
    <name type="scientific">Blomia tropicalis</name>
    <name type="common">Mite</name>
    <dbReference type="NCBI Taxonomy" id="40697"/>
    <lineage>
        <taxon>Eukaryota</taxon>
        <taxon>Metazoa</taxon>
        <taxon>Ecdysozoa</taxon>
        <taxon>Arthropoda</taxon>
        <taxon>Chelicerata</taxon>
        <taxon>Arachnida</taxon>
        <taxon>Acari</taxon>
        <taxon>Acariformes</taxon>
        <taxon>Sarcoptiformes</taxon>
        <taxon>Astigmata</taxon>
        <taxon>Glycyphagoidea</taxon>
        <taxon>Echimyopodidae</taxon>
        <taxon>Blomia</taxon>
    </lineage>
</organism>
<reference evidence="2" key="1">
    <citation type="submission" date="2022-12" db="EMBL/GenBank/DDBJ databases">
        <title>Genome assemblies of Blomia tropicalis.</title>
        <authorList>
            <person name="Cui Y."/>
        </authorList>
    </citation>
    <scope>NUCLEOTIDE SEQUENCE</scope>
    <source>
        <tissue evidence="2">Adult mites</tissue>
    </source>
</reference>